<protein>
    <recommendedName>
        <fullName evidence="3">Chordopoxvirus fusion protein</fullName>
    </recommendedName>
</protein>
<keyword evidence="1" id="KW-0175">Coiled coil</keyword>
<gene>
    <name evidence="2" type="ORF">ENJ40_04185</name>
</gene>
<dbReference type="PANTHER" id="PTHR38753:SF1">
    <property type="entry name" value="SLR1441 PROTEIN"/>
    <property type="match status" value="1"/>
</dbReference>
<feature type="non-terminal residue" evidence="2">
    <location>
        <position position="1"/>
    </location>
</feature>
<feature type="coiled-coil region" evidence="1">
    <location>
        <begin position="56"/>
        <end position="213"/>
    </location>
</feature>
<accession>A0A7C3H0S3</accession>
<organism evidence="2">
    <name type="scientific">Thermosulfurimonas dismutans</name>
    <dbReference type="NCBI Taxonomy" id="999894"/>
    <lineage>
        <taxon>Bacteria</taxon>
        <taxon>Pseudomonadati</taxon>
        <taxon>Thermodesulfobacteriota</taxon>
        <taxon>Thermodesulfobacteria</taxon>
        <taxon>Thermodesulfobacteriales</taxon>
        <taxon>Thermodesulfobacteriaceae</taxon>
        <taxon>Thermosulfurimonas</taxon>
    </lineage>
</organism>
<dbReference type="Gene3D" id="1.10.287.1490">
    <property type="match status" value="1"/>
</dbReference>
<evidence type="ECO:0000313" key="2">
    <source>
        <dbReference type="EMBL" id="HFC97646.1"/>
    </source>
</evidence>
<dbReference type="EMBL" id="DRMH01000051">
    <property type="protein sequence ID" value="HFC97646.1"/>
    <property type="molecule type" value="Genomic_DNA"/>
</dbReference>
<dbReference type="Proteomes" id="UP000886043">
    <property type="component" value="Unassembled WGS sequence"/>
</dbReference>
<comment type="caution">
    <text evidence="2">The sequence shown here is derived from an EMBL/GenBank/DDBJ whole genome shotgun (WGS) entry which is preliminary data.</text>
</comment>
<name>A0A7C3H0S3_9BACT</name>
<dbReference type="AlphaFoldDB" id="A0A7C3H0S3"/>
<reference evidence="2" key="1">
    <citation type="journal article" date="2020" name="mSystems">
        <title>Genome- and Community-Level Interaction Insights into Carbon Utilization and Element Cycling Functions of Hydrothermarchaeota in Hydrothermal Sediment.</title>
        <authorList>
            <person name="Zhou Z."/>
            <person name="Liu Y."/>
            <person name="Xu W."/>
            <person name="Pan J."/>
            <person name="Luo Z.H."/>
            <person name="Li M."/>
        </authorList>
    </citation>
    <scope>NUCLEOTIDE SEQUENCE [LARGE SCALE GENOMIC DNA]</scope>
    <source>
        <strain evidence="2">HyVt-483</strain>
    </source>
</reference>
<proteinExistence type="predicted"/>
<evidence type="ECO:0008006" key="3">
    <source>
        <dbReference type="Google" id="ProtNLM"/>
    </source>
</evidence>
<sequence length="347" mass="41170">FTPMEPCTRLLRRLSSSPVGNKIKTMLETIKLLIQDVQDPLYRKIFEALIGELEATRRWEERFDRLEAILDELIKAQRNFQLALEGVQEEIEALKEAVRETQREIEALKEAQKETQKEIEALKEAQKETQKEIEALKEAQKETQKEIEALKEAQKETQREIEALKEAQKETNRSIDALREEFRKEKEDIWKILTKLTENLEKLHKDHRVTREQLGGLAHAVGYLLEDRAFVGLPRLLAEEGFEVEEPFRREYLQIGHERWLEVNIYGVIRRNGERFYVIGEAKTQLKKRDVDQFLRHLKEVERWLPGRRLFPLLVTYQTSPQVREYVRKKGLRLYFSYQFPLVSGPF</sequence>
<evidence type="ECO:0000256" key="1">
    <source>
        <dbReference type="SAM" id="Coils"/>
    </source>
</evidence>
<dbReference type="PANTHER" id="PTHR38753">
    <property type="entry name" value="SLR1441 PROTEIN"/>
    <property type="match status" value="1"/>
</dbReference>